<keyword evidence="1" id="KW-0863">Zinc-finger</keyword>
<keyword evidence="1" id="KW-0862">Zinc</keyword>
<name>A0ABM0MP59_SACKO</name>
<dbReference type="InterPro" id="IPR036875">
    <property type="entry name" value="Znf_CCHC_sf"/>
</dbReference>
<feature type="compositionally biased region" description="Polar residues" evidence="2">
    <location>
        <begin position="82"/>
        <end position="108"/>
    </location>
</feature>
<evidence type="ECO:0000256" key="1">
    <source>
        <dbReference type="PROSITE-ProRule" id="PRU00047"/>
    </source>
</evidence>
<dbReference type="GeneID" id="102800856"/>
<protein>
    <submittedName>
        <fullName evidence="5">Uncharacterized protein LOC102800856</fullName>
    </submittedName>
</protein>
<feature type="domain" description="CCHC-type" evidence="3">
    <location>
        <begin position="10"/>
        <end position="23"/>
    </location>
</feature>
<keyword evidence="1" id="KW-0479">Metal-binding</keyword>
<evidence type="ECO:0000313" key="5">
    <source>
        <dbReference type="RefSeq" id="XP_006821800.1"/>
    </source>
</evidence>
<accession>A0ABM0MP59</accession>
<organism evidence="4 5">
    <name type="scientific">Saccoglossus kowalevskii</name>
    <name type="common">Acorn worm</name>
    <dbReference type="NCBI Taxonomy" id="10224"/>
    <lineage>
        <taxon>Eukaryota</taxon>
        <taxon>Metazoa</taxon>
        <taxon>Hemichordata</taxon>
        <taxon>Enteropneusta</taxon>
        <taxon>Harrimaniidae</taxon>
        <taxon>Saccoglossus</taxon>
    </lineage>
</organism>
<reference evidence="5" key="1">
    <citation type="submission" date="2025-08" db="UniProtKB">
        <authorList>
            <consortium name="RefSeq"/>
        </authorList>
    </citation>
    <scope>IDENTIFICATION</scope>
    <source>
        <tissue evidence="5">Testes</tissue>
    </source>
</reference>
<dbReference type="Proteomes" id="UP000694865">
    <property type="component" value="Unplaced"/>
</dbReference>
<evidence type="ECO:0000256" key="2">
    <source>
        <dbReference type="SAM" id="MobiDB-lite"/>
    </source>
</evidence>
<feature type="compositionally biased region" description="Polar residues" evidence="2">
    <location>
        <begin position="43"/>
        <end position="57"/>
    </location>
</feature>
<keyword evidence="4" id="KW-1185">Reference proteome</keyword>
<sequence length="286" mass="31818">MYLSTDEPTCHKCHQKGHIQRNCLSTIKDSTVNKNNIRHSDDTGSQTRLETQQVNTDTTDDIMDTQYTKNDQHDKNDKTDKTNSVFETDNASEAPTKNCYNDKQSTTSDDLKNSKVTDSCITPIHNLTADNGVAIETEALTGQRTSVSESVCPTQTGQNTFSIGEAVVTTHPSNSFSLLPFSGESRTDSIHGFDNPNTSNGAQDDNEDAESFTSEMSDLSQLMDDDEDRVLDDDKTMSFLKATYNSKHLVQEASKFCPELRLLVRSLNHVRKKIKMPARGKSAYNV</sequence>
<evidence type="ECO:0000313" key="4">
    <source>
        <dbReference type="Proteomes" id="UP000694865"/>
    </source>
</evidence>
<dbReference type="RefSeq" id="XP_006821800.1">
    <property type="nucleotide sequence ID" value="XM_006821737.1"/>
</dbReference>
<feature type="region of interest" description="Disordered" evidence="2">
    <location>
        <begin position="34"/>
        <end position="115"/>
    </location>
</feature>
<dbReference type="InterPro" id="IPR001878">
    <property type="entry name" value="Znf_CCHC"/>
</dbReference>
<evidence type="ECO:0000259" key="3">
    <source>
        <dbReference type="PROSITE" id="PS50158"/>
    </source>
</evidence>
<feature type="region of interest" description="Disordered" evidence="2">
    <location>
        <begin position="187"/>
        <end position="212"/>
    </location>
</feature>
<proteinExistence type="predicted"/>
<dbReference type="SUPFAM" id="SSF57756">
    <property type="entry name" value="Retrovirus zinc finger-like domains"/>
    <property type="match status" value="1"/>
</dbReference>
<gene>
    <name evidence="5" type="primary">LOC102800856</name>
</gene>
<dbReference type="PROSITE" id="PS50158">
    <property type="entry name" value="ZF_CCHC"/>
    <property type="match status" value="1"/>
</dbReference>
<feature type="compositionally biased region" description="Basic and acidic residues" evidence="2">
    <location>
        <begin position="70"/>
        <end position="81"/>
    </location>
</feature>